<dbReference type="Pfam" id="PF04055">
    <property type="entry name" value="Radical_SAM"/>
    <property type="match status" value="1"/>
</dbReference>
<dbReference type="RefSeq" id="WP_041743437.1">
    <property type="nucleotide sequence ID" value="NC_009715.2"/>
</dbReference>
<dbReference type="SFLD" id="SFLDG01082">
    <property type="entry name" value="B12-binding_domain_containing"/>
    <property type="match status" value="1"/>
</dbReference>
<evidence type="ECO:0000256" key="5">
    <source>
        <dbReference type="ARBA" id="ARBA00023014"/>
    </source>
</evidence>
<evidence type="ECO:0000256" key="2">
    <source>
        <dbReference type="ARBA" id="ARBA00022691"/>
    </source>
</evidence>
<dbReference type="PROSITE" id="PS51918">
    <property type="entry name" value="RADICAL_SAM"/>
    <property type="match status" value="1"/>
</dbReference>
<dbReference type="InterPro" id="IPR006638">
    <property type="entry name" value="Elp3/MiaA/NifB-like_rSAM"/>
</dbReference>
<reference evidence="7" key="1">
    <citation type="submission" date="2016-07" db="EMBL/GenBank/DDBJ databases">
        <title>Comparative genomics of the Campylobacter concisus group.</title>
        <authorList>
            <person name="Miller W.G."/>
            <person name="Yee E."/>
            <person name="Chapman M.H."/>
            <person name="Huynh S."/>
            <person name="Bono J.L."/>
            <person name="On S.L.W."/>
            <person name="StLeger J."/>
            <person name="Foster G."/>
            <person name="Parker C.T."/>
        </authorList>
    </citation>
    <scope>NUCLEOTIDE SEQUENCE</scope>
    <source>
        <strain evidence="7">525.92</strain>
    </source>
</reference>
<dbReference type="PANTHER" id="PTHR43409">
    <property type="entry name" value="ANAEROBIC MAGNESIUM-PROTOPORPHYRIN IX MONOMETHYL ESTER CYCLASE-RELATED"/>
    <property type="match status" value="1"/>
</dbReference>
<evidence type="ECO:0000256" key="3">
    <source>
        <dbReference type="ARBA" id="ARBA00022723"/>
    </source>
</evidence>
<evidence type="ECO:0000313" key="8">
    <source>
        <dbReference type="Proteomes" id="UP000006380"/>
    </source>
</evidence>
<keyword evidence="3" id="KW-0479">Metal-binding</keyword>
<keyword evidence="8" id="KW-1185">Reference proteome</keyword>
<dbReference type="Gene3D" id="3.80.30.20">
    <property type="entry name" value="tm_1862 like domain"/>
    <property type="match status" value="1"/>
</dbReference>
<proteinExistence type="predicted"/>
<gene>
    <name evidence="7" type="ORF">CCV52592_2059</name>
</gene>
<dbReference type="InterPro" id="IPR007197">
    <property type="entry name" value="rSAM"/>
</dbReference>
<evidence type="ECO:0000259" key="6">
    <source>
        <dbReference type="PROSITE" id="PS51918"/>
    </source>
</evidence>
<evidence type="ECO:0000256" key="4">
    <source>
        <dbReference type="ARBA" id="ARBA00023004"/>
    </source>
</evidence>
<dbReference type="InterPro" id="IPR023404">
    <property type="entry name" value="rSAM_horseshoe"/>
</dbReference>
<keyword evidence="2" id="KW-0949">S-adenosyl-L-methionine</keyword>
<dbReference type="EMBL" id="CP000767">
    <property type="protein sequence ID" value="ALF45165.1"/>
    <property type="molecule type" value="Genomic_DNA"/>
</dbReference>
<dbReference type="SUPFAM" id="SSF102114">
    <property type="entry name" value="Radical SAM enzymes"/>
    <property type="match status" value="1"/>
</dbReference>
<dbReference type="PANTHER" id="PTHR43409:SF4">
    <property type="entry name" value="RADICAL SAM SUPERFAMILY PROTEIN"/>
    <property type="match status" value="1"/>
</dbReference>
<sequence>MKFSSSINRPPYESADGYLQVTQGCSHNRCLFCTYFKDQKFKKSSIEEIEDDIRQIPATFGAPKRIFLQGADGFSADYDTLMKTAELLKKYVPSVQSIGGYARIDSFLDKSKQQLENMKDAGFADPYIGVESGDDYVLKLMNKGYDAAMAREILEKLDISGMPYIVNFLNGAAGKRYGLKNAQETARLYSGLHPSMINMSMMTLVPTTPLYRLAQRGRYVQSSEKEKLEEAREFIVRLDNHTIFMNEHASNLFHVKCNLPDEKEALINFISELIESKDESKMQKYREIVANSF</sequence>
<dbReference type="InterPro" id="IPR051198">
    <property type="entry name" value="BchE-like"/>
</dbReference>
<evidence type="ECO:0000313" key="7">
    <source>
        <dbReference type="EMBL" id="ALF45165.1"/>
    </source>
</evidence>
<organism evidence="7 8">
    <name type="scientific">Campylobacter curvus (strain 525.92)</name>
    <dbReference type="NCBI Taxonomy" id="360105"/>
    <lineage>
        <taxon>Bacteria</taxon>
        <taxon>Pseudomonadati</taxon>
        <taxon>Campylobacterota</taxon>
        <taxon>Epsilonproteobacteria</taxon>
        <taxon>Campylobacterales</taxon>
        <taxon>Campylobacteraceae</taxon>
        <taxon>Campylobacter</taxon>
    </lineage>
</organism>
<evidence type="ECO:0000256" key="1">
    <source>
        <dbReference type="ARBA" id="ARBA00001966"/>
    </source>
</evidence>
<name>A0A0M3V1W9_CAMC5</name>
<keyword evidence="4" id="KW-0408">Iron</keyword>
<dbReference type="Proteomes" id="UP000006380">
    <property type="component" value="Chromosome"/>
</dbReference>
<dbReference type="InterPro" id="IPR058240">
    <property type="entry name" value="rSAM_sf"/>
</dbReference>
<accession>A0A0M3V1W9</accession>
<dbReference type="STRING" id="360105.CCV52592_2059"/>
<dbReference type="AlphaFoldDB" id="A0A0M3V1W9"/>
<dbReference type="GO" id="GO:0003824">
    <property type="term" value="F:catalytic activity"/>
    <property type="evidence" value="ECO:0007669"/>
    <property type="project" value="InterPro"/>
</dbReference>
<dbReference type="SMART" id="SM00729">
    <property type="entry name" value="Elp3"/>
    <property type="match status" value="1"/>
</dbReference>
<feature type="domain" description="Radical SAM core" evidence="6">
    <location>
        <begin position="9"/>
        <end position="239"/>
    </location>
</feature>
<dbReference type="GO" id="GO:0046872">
    <property type="term" value="F:metal ion binding"/>
    <property type="evidence" value="ECO:0007669"/>
    <property type="project" value="UniProtKB-KW"/>
</dbReference>
<dbReference type="SFLD" id="SFLDG01095">
    <property type="entry name" value="Uncharacterised_Radical_SAM_Su"/>
    <property type="match status" value="1"/>
</dbReference>
<protein>
    <submittedName>
        <fullName evidence="7">Radical SAM superfamily enzyme, MoaA/NifB/PqqE/SkfB family</fullName>
    </submittedName>
</protein>
<dbReference type="GO" id="GO:0051536">
    <property type="term" value="F:iron-sulfur cluster binding"/>
    <property type="evidence" value="ECO:0007669"/>
    <property type="project" value="UniProtKB-KW"/>
</dbReference>
<dbReference type="KEGG" id="ccv:CCV52592_2059"/>
<comment type="cofactor">
    <cofactor evidence="1">
        <name>[4Fe-4S] cluster</name>
        <dbReference type="ChEBI" id="CHEBI:49883"/>
    </cofactor>
</comment>
<dbReference type="OrthoDB" id="5470216at2"/>
<dbReference type="CDD" id="cd01335">
    <property type="entry name" value="Radical_SAM"/>
    <property type="match status" value="1"/>
</dbReference>
<dbReference type="SFLD" id="SFLDS00029">
    <property type="entry name" value="Radical_SAM"/>
    <property type="match status" value="1"/>
</dbReference>
<keyword evidence="5" id="KW-0411">Iron-sulfur</keyword>